<evidence type="ECO:0008006" key="11">
    <source>
        <dbReference type="Google" id="ProtNLM"/>
    </source>
</evidence>
<dbReference type="AlphaFoldDB" id="A0AB34L4D3"/>
<dbReference type="EMBL" id="JAAQHG020000001">
    <property type="protein sequence ID" value="KAL1591166.1"/>
    <property type="molecule type" value="Genomic_DNA"/>
</dbReference>
<dbReference type="Proteomes" id="UP000803884">
    <property type="component" value="Unassembled WGS sequence"/>
</dbReference>
<feature type="domain" description="Anoctamin alpha-beta plait" evidence="8">
    <location>
        <begin position="28"/>
        <end position="149"/>
    </location>
</feature>
<evidence type="ECO:0000256" key="4">
    <source>
        <dbReference type="ARBA" id="ARBA00023136"/>
    </source>
</evidence>
<feature type="transmembrane region" description="Helical" evidence="6">
    <location>
        <begin position="191"/>
        <end position="217"/>
    </location>
</feature>
<evidence type="ECO:0000256" key="2">
    <source>
        <dbReference type="ARBA" id="ARBA00022692"/>
    </source>
</evidence>
<comment type="subcellular location">
    <subcellularLocation>
        <location evidence="1">Membrane</location>
        <topology evidence="1">Multi-pass membrane protein</topology>
    </subcellularLocation>
</comment>
<evidence type="ECO:0000313" key="9">
    <source>
        <dbReference type="EMBL" id="KAL1591166.1"/>
    </source>
</evidence>
<feature type="compositionally biased region" description="Polar residues" evidence="5">
    <location>
        <begin position="1"/>
        <end position="14"/>
    </location>
</feature>
<feature type="region of interest" description="Disordered" evidence="5">
    <location>
        <begin position="668"/>
        <end position="703"/>
    </location>
</feature>
<keyword evidence="3 6" id="KW-1133">Transmembrane helix</keyword>
<organism evidence="9 10">
    <name type="scientific">Cladosporium halotolerans</name>
    <dbReference type="NCBI Taxonomy" id="1052096"/>
    <lineage>
        <taxon>Eukaryota</taxon>
        <taxon>Fungi</taxon>
        <taxon>Dikarya</taxon>
        <taxon>Ascomycota</taxon>
        <taxon>Pezizomycotina</taxon>
        <taxon>Dothideomycetes</taxon>
        <taxon>Dothideomycetidae</taxon>
        <taxon>Cladosporiales</taxon>
        <taxon>Cladosporiaceae</taxon>
        <taxon>Cladosporium</taxon>
    </lineage>
</organism>
<dbReference type="PANTHER" id="PTHR12308:SF77">
    <property type="entry name" value="MEMBRANE STRESS RESPONSE PROTEIN (IST2), PUTATIVE (AFU_ORTHOLOGUE AFUA_4G03330)-RELATED"/>
    <property type="match status" value="1"/>
</dbReference>
<feature type="region of interest" description="Disordered" evidence="5">
    <location>
        <begin position="1"/>
        <end position="24"/>
    </location>
</feature>
<evidence type="ECO:0000259" key="8">
    <source>
        <dbReference type="Pfam" id="PF20877"/>
    </source>
</evidence>
<evidence type="ECO:0000256" key="3">
    <source>
        <dbReference type="ARBA" id="ARBA00022989"/>
    </source>
</evidence>
<dbReference type="RefSeq" id="XP_069234271.1">
    <property type="nucleotide sequence ID" value="XM_069368774.1"/>
</dbReference>
<name>A0AB34L4D3_9PEZI</name>
<gene>
    <name evidence="9" type="ORF">WHR41_00168</name>
</gene>
<feature type="transmembrane region" description="Helical" evidence="6">
    <location>
        <begin position="337"/>
        <end position="361"/>
    </location>
</feature>
<evidence type="ECO:0000313" key="10">
    <source>
        <dbReference type="Proteomes" id="UP000803884"/>
    </source>
</evidence>
<feature type="domain" description="Anoctamin transmembrane" evidence="7">
    <location>
        <begin position="182"/>
        <end position="648"/>
    </location>
</feature>
<protein>
    <recommendedName>
        <fullName evidence="11">Plasma membrane stress response protein</fullName>
    </recommendedName>
</protein>
<feature type="transmembrane region" description="Helical" evidence="6">
    <location>
        <begin position="223"/>
        <end position="240"/>
    </location>
</feature>
<keyword evidence="4 6" id="KW-0472">Membrane</keyword>
<dbReference type="InterPro" id="IPR007632">
    <property type="entry name" value="Anoctamin"/>
</dbReference>
<dbReference type="InterPro" id="IPR049456">
    <property type="entry name" value="Anoctamin_N_fung"/>
</dbReference>
<dbReference type="GO" id="GO:0032541">
    <property type="term" value="C:cortical endoplasmic reticulum"/>
    <property type="evidence" value="ECO:0007669"/>
    <property type="project" value="TreeGrafter"/>
</dbReference>
<sequence>MLETTSYDPLSPRSSSDEPRSGEEDLEIDWVLTYNFDDIEGAEAAEEFRKLIHQLDGRGLQTQVRHGYGQSLLVLIRCPRNLLGNEVYRSRVKDWLHGIIHAKPVGDSKTVVKADTPAEALRSAYHLITWTHEQGGAGIAAGHGNWHRVTESFPPQDALANRKLLKYLAGRTFLNDSDLDKIRALFGEKVAFYYAFIQCYSIFLIIPTICGTLTWLFSGPYSSAFAVFTCLWGIVFVEYWKRQEIDLSIRWDVRGVGGIKVNRPQYVWEREEVDSVTGELKRVFPTHKRILRQLWFLPFAALAGVVLGTVLLVTFALEALMSDVYGSVLEDRWYLQYLPTILLSVALPYISSSLTDLATKLTDFENYRTKDEYDLAQVQKSFVLNFITSFFPIVLTAYVYIPYGSRLLPLIVPPTWDAKNVVNSFDVDPGRLQEEVISLSMAAQAMNFGEEFLYPFFKRKAFEFWRQHHRQKRAATFHERDHSSPEESKLFNDSPSEARWLTRLRQESDAEEYDVHEDIMEMVVQFGYLTLFAPAWPLMPLGFLLNNWVELRGDFFKLSSESQRPPPIRADSIGDSVAALEFLTWLGTLSTAALVHIYGGPGPISTTRPSRLLLSIFVAEQVFLAVRFGAKHAFAKFGSEAVREAEAKRFMMRKTYLETFSEEKAGTSRRVRSRTYAGERRGSRAVGLTASNPGTPAGDLSPVKELEKQLPSITVNDEPSANTQEFDSEYSTDAAERFWTEDLEALDTAEVGVRLIKALKAWFAKSNDSASIDDRSKAD</sequence>
<accession>A0AB34L4D3</accession>
<feature type="transmembrane region" description="Helical" evidence="6">
    <location>
        <begin position="382"/>
        <end position="401"/>
    </location>
</feature>
<dbReference type="Pfam" id="PF04547">
    <property type="entry name" value="Anoctamin"/>
    <property type="match status" value="1"/>
</dbReference>
<reference evidence="9 10" key="1">
    <citation type="journal article" date="2020" name="Microbiol. Resour. Announc.">
        <title>Draft Genome Sequence of a Cladosporium Species Isolated from the Mesophotic Ascidian Didemnum maculosum.</title>
        <authorList>
            <person name="Gioti A."/>
            <person name="Siaperas R."/>
            <person name="Nikolaivits E."/>
            <person name="Le Goff G."/>
            <person name="Ouazzani J."/>
            <person name="Kotoulas G."/>
            <person name="Topakas E."/>
        </authorList>
    </citation>
    <scope>NUCLEOTIDE SEQUENCE [LARGE SCALE GENOMIC DNA]</scope>
    <source>
        <strain evidence="9 10">TM138-S3</strain>
    </source>
</reference>
<proteinExistence type="predicted"/>
<evidence type="ECO:0000256" key="6">
    <source>
        <dbReference type="SAM" id="Phobius"/>
    </source>
</evidence>
<dbReference type="PANTHER" id="PTHR12308">
    <property type="entry name" value="ANOCTAMIN"/>
    <property type="match status" value="1"/>
</dbReference>
<dbReference type="GeneID" id="96001612"/>
<dbReference type="Pfam" id="PF20877">
    <property type="entry name" value="Anoctamin_N"/>
    <property type="match status" value="1"/>
</dbReference>
<dbReference type="InterPro" id="IPR049452">
    <property type="entry name" value="Anoctamin_TM"/>
</dbReference>
<keyword evidence="10" id="KW-1185">Reference proteome</keyword>
<dbReference type="GO" id="GO:0016020">
    <property type="term" value="C:membrane"/>
    <property type="evidence" value="ECO:0007669"/>
    <property type="project" value="UniProtKB-SubCell"/>
</dbReference>
<comment type="caution">
    <text evidence="9">The sequence shown here is derived from an EMBL/GenBank/DDBJ whole genome shotgun (WGS) entry which is preliminary data.</text>
</comment>
<evidence type="ECO:0000256" key="5">
    <source>
        <dbReference type="SAM" id="MobiDB-lite"/>
    </source>
</evidence>
<keyword evidence="2 6" id="KW-0812">Transmembrane</keyword>
<evidence type="ECO:0000256" key="1">
    <source>
        <dbReference type="ARBA" id="ARBA00004141"/>
    </source>
</evidence>
<dbReference type="GO" id="GO:0005254">
    <property type="term" value="F:chloride channel activity"/>
    <property type="evidence" value="ECO:0007669"/>
    <property type="project" value="TreeGrafter"/>
</dbReference>
<evidence type="ECO:0000259" key="7">
    <source>
        <dbReference type="Pfam" id="PF04547"/>
    </source>
</evidence>
<feature type="transmembrane region" description="Helical" evidence="6">
    <location>
        <begin position="294"/>
        <end position="317"/>
    </location>
</feature>